<dbReference type="eggNOG" id="arCOG03835">
    <property type="taxonomic scope" value="Archaea"/>
</dbReference>
<proteinExistence type="predicted"/>
<feature type="transmembrane region" description="Helical" evidence="1">
    <location>
        <begin position="63"/>
        <end position="80"/>
    </location>
</feature>
<dbReference type="EMBL" id="CP001787">
    <property type="protein sequence ID" value="ACX73185.1"/>
    <property type="molecule type" value="Genomic_DNA"/>
</dbReference>
<feature type="transmembrane region" description="Helical" evidence="1">
    <location>
        <begin position="146"/>
        <end position="166"/>
    </location>
</feature>
<dbReference type="RefSeq" id="WP_015733405.1">
    <property type="nucleotide sequence ID" value="NC_013407.1"/>
</dbReference>
<dbReference type="STRING" id="579137.Metvu_1332"/>
<accession>C9RHY3</accession>
<feature type="transmembrane region" description="Helical" evidence="1">
    <location>
        <begin position="35"/>
        <end position="56"/>
    </location>
</feature>
<name>C9RHY3_METVM</name>
<keyword evidence="1" id="KW-0812">Transmembrane</keyword>
<dbReference type="HOGENOM" id="CLU_958517_0_0_2"/>
<feature type="transmembrane region" description="Helical" evidence="1">
    <location>
        <begin position="116"/>
        <end position="134"/>
    </location>
</feature>
<keyword evidence="1" id="KW-0472">Membrane</keyword>
<dbReference type="GeneID" id="8513673"/>
<feature type="transmembrane region" description="Helical" evidence="1">
    <location>
        <begin position="86"/>
        <end position="104"/>
    </location>
</feature>
<reference evidence="2" key="1">
    <citation type="submission" date="2009-10" db="EMBL/GenBank/DDBJ databases">
        <title>Complete sequence of chromosome of Methanocaldococcus vulcanius M7.</title>
        <authorList>
            <consortium name="US DOE Joint Genome Institute"/>
            <person name="Lucas S."/>
            <person name="Copeland A."/>
            <person name="Lapidus A."/>
            <person name="Glavina del Rio T."/>
            <person name="Dalin E."/>
            <person name="Tice H."/>
            <person name="Bruce D."/>
            <person name="Goodwin L."/>
            <person name="Pitluck S."/>
            <person name="Lcollab F.I."/>
            <person name="Brettin T."/>
            <person name="Detter J.C."/>
            <person name="Han C."/>
            <person name="Tapia R."/>
            <person name="Kuske C.R."/>
            <person name="Schmutz J."/>
            <person name="Larimer F."/>
            <person name="Land M."/>
            <person name="Hauser L."/>
            <person name="Kyrpides N."/>
            <person name="Ovchinikova G."/>
            <person name="Sieprawska-Lupa M."/>
            <person name="Whitman W.B."/>
            <person name="Woyke T."/>
        </authorList>
    </citation>
    <scope>NUCLEOTIDE SEQUENCE [LARGE SCALE GENOMIC DNA]</scope>
    <source>
        <strain evidence="2">M7</strain>
    </source>
</reference>
<keyword evidence="3" id="KW-1185">Reference proteome</keyword>
<organism evidence="2 3">
    <name type="scientific">Methanocaldococcus vulcanius (strain ATCC 700851 / DSM 12094 / M7)</name>
    <name type="common">Methanococcus vulcanius</name>
    <dbReference type="NCBI Taxonomy" id="579137"/>
    <lineage>
        <taxon>Archaea</taxon>
        <taxon>Methanobacteriati</taxon>
        <taxon>Methanobacteriota</taxon>
        <taxon>Methanomada group</taxon>
        <taxon>Methanococci</taxon>
        <taxon>Methanococcales</taxon>
        <taxon>Methanocaldococcaceae</taxon>
        <taxon>Methanocaldococcus</taxon>
    </lineage>
</organism>
<dbReference type="Proteomes" id="UP000002063">
    <property type="component" value="Chromosome"/>
</dbReference>
<evidence type="ECO:0000256" key="1">
    <source>
        <dbReference type="SAM" id="Phobius"/>
    </source>
</evidence>
<gene>
    <name evidence="2" type="ordered locus">Metvu_1332</name>
</gene>
<dbReference type="AlphaFoldDB" id="C9RHY3"/>
<evidence type="ECO:0000313" key="2">
    <source>
        <dbReference type="EMBL" id="ACX73185.1"/>
    </source>
</evidence>
<dbReference type="KEGG" id="mvu:Metvu_1332"/>
<evidence type="ECO:0000313" key="3">
    <source>
        <dbReference type="Proteomes" id="UP000002063"/>
    </source>
</evidence>
<keyword evidence="1" id="KW-1133">Transmembrane helix</keyword>
<protein>
    <submittedName>
        <fullName evidence="2">Uncharacterized protein</fullName>
    </submittedName>
</protein>
<sequence>MKVKSIAYDLFPLFLLVLCLILGNSKKLYILSNGDFTLSINSLLIITIGFCLFIIGGRLKNKLLSDSISVFIVLYGLSLFPFPNSISLALIIFAVCLMITGFIIHIDEKILKCRYLSKNSIGIFLISMLSLVFLNLDTFVSQDFKYYPYIKLSILGFIGIVGGHMLNKFLSDFKSGDEIALKDEILKDFKIHEVKIKDNYDAIYKSANKVVNDFIKYGKKSELITYIVYYSLKCNYDMKKISKLIEKIVNYKDEQPTILTPWFIKKKIYKNNLKRRKKLIENILNSLEGR</sequence>